<accession>A0A2C0EGQ3</accession>
<protein>
    <submittedName>
        <fullName evidence="1">Chitin-binding protein</fullName>
    </submittedName>
</protein>
<evidence type="ECO:0000313" key="2">
    <source>
        <dbReference type="Proteomes" id="UP000221438"/>
    </source>
</evidence>
<dbReference type="PROSITE" id="PS50022">
    <property type="entry name" value="FA58C_3"/>
    <property type="match status" value="1"/>
</dbReference>
<comment type="caution">
    <text evidence="1">The sequence shown here is derived from an EMBL/GenBank/DDBJ whole genome shotgun (WGS) entry which is preliminary data.</text>
</comment>
<organism evidence="1 2">
    <name type="scientific">Bacillus cereus</name>
    <dbReference type="NCBI Taxonomy" id="1396"/>
    <lineage>
        <taxon>Bacteria</taxon>
        <taxon>Bacillati</taxon>
        <taxon>Bacillota</taxon>
        <taxon>Bacilli</taxon>
        <taxon>Bacillales</taxon>
        <taxon>Bacillaceae</taxon>
        <taxon>Bacillus</taxon>
        <taxon>Bacillus cereus group</taxon>
    </lineage>
</organism>
<dbReference type="Pfam" id="PF00754">
    <property type="entry name" value="F5_F8_type_C"/>
    <property type="match status" value="1"/>
</dbReference>
<sequence>MERIEKERMIYMKKRNNFMFQKPMKVLATSAILATTLFTPTLTNSLTAQAETVSSNLEIFNLETLNQKTDQAIANGNFEGHLSYLSAYLNVKIGNITGAGLQNKLADPAFSAALAQWQLISQTGAAAMNTFAKKDAEHQKFLSWTMKNTDVMNTYLEGGSPTGNNPVNALEIWNTIWNADADSHQGLYLKLAIATSLAHAEPIKYWTNNKPINPLTRYQHYKSADQNNELLPCFRTYDVWHLRLVVNTWSPEEDLTWARKMINTEHPELKSQDKIGTSAYLIQYVTNNKDGVSVQAGNDAFYGSGWNLSSIYRNGAVCGGISKFGVQVSQAFGVAAMPVTQPGHCALIWNDKPSSWNLGNDIFGWGESGRHDVTVIPWSDNSLKNQVPNILLFENAGRDSVKLDQSERLRWLAKAISSSAKKSAIYKTATNILPINVLVWKDYVSLMLQNPNVTDAEWQELNNSIVSSFANEPRPMMDLLAQIKSHVLNTSDRAKLQQYTLNILNAFSTITNVNEKQVANNIKAQMPSLGLCLATFSFDGANAGKLMGIKTDTEYSIDGGKTYKAATSNDMLLSNEEISAINSTDGILTRVIGTEQPLLIPIGKAGKVNVYANDDENSVFGLDGTMEFSIDQGSHWTKYNPAAPNLPNLTGNVTLTVRKFATGLNPAGDAVNLKFTDTSVAGLIPRQNLSIAGFSSQQDSDGNAATNAIDGNPATMWHTFWNGSDKAPYITLKLNEVTNISQLAYVPRQGGNPNGNITSYNIYTSMDGINFTKVATGTWEDNNLTKNASFSKVNAQYVKLEVVSGHGGFASASEIKLYKN</sequence>
<dbReference type="Gene3D" id="2.60.120.260">
    <property type="entry name" value="Galactose-binding domain-like"/>
    <property type="match status" value="1"/>
</dbReference>
<dbReference type="InterPro" id="IPR008979">
    <property type="entry name" value="Galactose-bd-like_sf"/>
</dbReference>
<proteinExistence type="predicted"/>
<name>A0A2C0EGQ3_BACCE</name>
<reference evidence="1 2" key="1">
    <citation type="submission" date="2017-09" db="EMBL/GenBank/DDBJ databases">
        <title>Large-scale bioinformatics analysis of Bacillus genomes uncovers conserved roles of natural products in bacterial physiology.</title>
        <authorList>
            <consortium name="Agbiome Team Llc"/>
            <person name="Bleich R.M."/>
            <person name="Grubbs K.J."/>
            <person name="Santa Maria K.C."/>
            <person name="Allen S.E."/>
            <person name="Farag S."/>
            <person name="Shank E.A."/>
            <person name="Bowers A."/>
        </authorList>
    </citation>
    <scope>NUCLEOTIDE SEQUENCE [LARGE SCALE GENOMIC DNA]</scope>
    <source>
        <strain evidence="1 2">AFS046104</strain>
    </source>
</reference>
<dbReference type="AlphaFoldDB" id="A0A2C0EGQ3"/>
<dbReference type="RefSeq" id="WP_098361732.1">
    <property type="nucleotide sequence ID" value="NZ_NTUE01000020.1"/>
</dbReference>
<dbReference type="InterPro" id="IPR000421">
    <property type="entry name" value="FA58C"/>
</dbReference>
<dbReference type="EMBL" id="NUJQ01000053">
    <property type="protein sequence ID" value="PGQ05136.1"/>
    <property type="molecule type" value="Genomic_DNA"/>
</dbReference>
<dbReference type="SUPFAM" id="SSF49785">
    <property type="entry name" value="Galactose-binding domain-like"/>
    <property type="match status" value="1"/>
</dbReference>
<gene>
    <name evidence="1" type="ORF">COA08_27745</name>
</gene>
<evidence type="ECO:0000313" key="1">
    <source>
        <dbReference type="EMBL" id="PGQ05136.1"/>
    </source>
</evidence>
<dbReference type="Proteomes" id="UP000221438">
    <property type="component" value="Unassembled WGS sequence"/>
</dbReference>